<feature type="transmembrane region" description="Helical" evidence="1">
    <location>
        <begin position="108"/>
        <end position="131"/>
    </location>
</feature>
<reference evidence="3" key="2">
    <citation type="submission" date="2015-01" db="EMBL/GenBank/DDBJ databases">
        <title>Evolutionary Origins and Diversification of the Mycorrhizal Mutualists.</title>
        <authorList>
            <consortium name="DOE Joint Genome Institute"/>
            <consortium name="Mycorrhizal Genomics Consortium"/>
            <person name="Kohler A."/>
            <person name="Kuo A."/>
            <person name="Nagy L.G."/>
            <person name="Floudas D."/>
            <person name="Copeland A."/>
            <person name="Barry K.W."/>
            <person name="Cichocki N."/>
            <person name="Veneault-Fourrey C."/>
            <person name="LaButti K."/>
            <person name="Lindquist E.A."/>
            <person name="Lipzen A."/>
            <person name="Lundell T."/>
            <person name="Morin E."/>
            <person name="Murat C."/>
            <person name="Riley R."/>
            <person name="Ohm R."/>
            <person name="Sun H."/>
            <person name="Tunlid A."/>
            <person name="Henrissat B."/>
            <person name="Grigoriev I.V."/>
            <person name="Hibbett D.S."/>
            <person name="Martin F."/>
        </authorList>
    </citation>
    <scope>NUCLEOTIDE SEQUENCE [LARGE SCALE GENOMIC DNA]</scope>
    <source>
        <strain evidence="3">MUT 4182</strain>
    </source>
</reference>
<dbReference type="AlphaFoldDB" id="A0A0C3LFM0"/>
<proteinExistence type="predicted"/>
<dbReference type="OrthoDB" id="3264148at2759"/>
<dbReference type="EMBL" id="KN823181">
    <property type="protein sequence ID" value="KIO20252.1"/>
    <property type="molecule type" value="Genomic_DNA"/>
</dbReference>
<evidence type="ECO:0000313" key="2">
    <source>
        <dbReference type="EMBL" id="KIO20252.1"/>
    </source>
</evidence>
<reference evidence="2 3" key="1">
    <citation type="submission" date="2014-04" db="EMBL/GenBank/DDBJ databases">
        <authorList>
            <consortium name="DOE Joint Genome Institute"/>
            <person name="Kuo A."/>
            <person name="Girlanda M."/>
            <person name="Perotto S."/>
            <person name="Kohler A."/>
            <person name="Nagy L.G."/>
            <person name="Floudas D."/>
            <person name="Copeland A."/>
            <person name="Barry K.W."/>
            <person name="Cichocki N."/>
            <person name="Veneault-Fourrey C."/>
            <person name="LaButti K."/>
            <person name="Lindquist E.A."/>
            <person name="Lipzen A."/>
            <person name="Lundell T."/>
            <person name="Morin E."/>
            <person name="Murat C."/>
            <person name="Sun H."/>
            <person name="Tunlid A."/>
            <person name="Henrissat B."/>
            <person name="Grigoriev I.V."/>
            <person name="Hibbett D.S."/>
            <person name="Martin F."/>
            <person name="Nordberg H.P."/>
            <person name="Cantor M.N."/>
            <person name="Hua S.X."/>
        </authorList>
    </citation>
    <scope>NUCLEOTIDE SEQUENCE [LARGE SCALE GENOMIC DNA]</scope>
    <source>
        <strain evidence="2 3">MUT 4182</strain>
    </source>
</reference>
<gene>
    <name evidence="2" type="ORF">M407DRAFT_139680</name>
</gene>
<evidence type="ECO:0000313" key="3">
    <source>
        <dbReference type="Proteomes" id="UP000054248"/>
    </source>
</evidence>
<keyword evidence="1" id="KW-0472">Membrane</keyword>
<organism evidence="2 3">
    <name type="scientific">Tulasnella calospora MUT 4182</name>
    <dbReference type="NCBI Taxonomy" id="1051891"/>
    <lineage>
        <taxon>Eukaryota</taxon>
        <taxon>Fungi</taxon>
        <taxon>Dikarya</taxon>
        <taxon>Basidiomycota</taxon>
        <taxon>Agaricomycotina</taxon>
        <taxon>Agaricomycetes</taxon>
        <taxon>Cantharellales</taxon>
        <taxon>Tulasnellaceae</taxon>
        <taxon>Tulasnella</taxon>
    </lineage>
</organism>
<keyword evidence="1" id="KW-1133">Transmembrane helix</keyword>
<feature type="transmembrane region" description="Helical" evidence="1">
    <location>
        <begin position="80"/>
        <end position="102"/>
    </location>
</feature>
<sequence>MSADTSGAYKTPPCSPSGHIVIQTNPLLHPVLHTNTPIQPSVAAMGLLTYALLAGGGVALAPAAAVCGLGLLGFSAAGPVAVAAGLQATYYGGAVGAGSLFAMAQSAAMGGIAVGTVQTTGGALGVLAAALI</sequence>
<feature type="transmembrane region" description="Helical" evidence="1">
    <location>
        <begin position="47"/>
        <end position="73"/>
    </location>
</feature>
<dbReference type="Proteomes" id="UP000054248">
    <property type="component" value="Unassembled WGS sequence"/>
</dbReference>
<name>A0A0C3LFM0_9AGAM</name>
<evidence type="ECO:0000256" key="1">
    <source>
        <dbReference type="SAM" id="Phobius"/>
    </source>
</evidence>
<dbReference type="HOGENOM" id="CLU_1918606_0_0_1"/>
<keyword evidence="3" id="KW-1185">Reference proteome</keyword>
<dbReference type="InterPro" id="IPR038213">
    <property type="entry name" value="IFI6/IFI27-like_sf"/>
</dbReference>
<protein>
    <submittedName>
        <fullName evidence="2">Uncharacterized protein</fullName>
    </submittedName>
</protein>
<accession>A0A0C3LFM0</accession>
<keyword evidence="1" id="KW-0812">Transmembrane</keyword>
<dbReference type="Gene3D" id="6.10.110.10">
    <property type="match status" value="1"/>
</dbReference>